<reference evidence="3 4" key="1">
    <citation type="journal article" date="2023" name="Mol. Phylogenet. Evol.">
        <title>Genome-scale phylogeny and comparative genomics of the fungal order Sordariales.</title>
        <authorList>
            <person name="Hensen N."/>
            <person name="Bonometti L."/>
            <person name="Westerberg I."/>
            <person name="Brannstrom I.O."/>
            <person name="Guillou S."/>
            <person name="Cros-Aarteil S."/>
            <person name="Calhoun S."/>
            <person name="Haridas S."/>
            <person name="Kuo A."/>
            <person name="Mondo S."/>
            <person name="Pangilinan J."/>
            <person name="Riley R."/>
            <person name="LaButti K."/>
            <person name="Andreopoulos B."/>
            <person name="Lipzen A."/>
            <person name="Chen C."/>
            <person name="Yan M."/>
            <person name="Daum C."/>
            <person name="Ng V."/>
            <person name="Clum A."/>
            <person name="Steindorff A."/>
            <person name="Ohm R.A."/>
            <person name="Martin F."/>
            <person name="Silar P."/>
            <person name="Natvig D.O."/>
            <person name="Lalanne C."/>
            <person name="Gautier V."/>
            <person name="Ament-Velasquez S.L."/>
            <person name="Kruys A."/>
            <person name="Hutchinson M.I."/>
            <person name="Powell A.J."/>
            <person name="Barry K."/>
            <person name="Miller A.N."/>
            <person name="Grigoriev I.V."/>
            <person name="Debuchy R."/>
            <person name="Gladieux P."/>
            <person name="Hiltunen Thoren M."/>
            <person name="Johannesson H."/>
        </authorList>
    </citation>
    <scope>NUCLEOTIDE SEQUENCE [LARGE SCALE GENOMIC DNA]</scope>
    <source>
        <strain evidence="3 4">FGSC 10403</strain>
    </source>
</reference>
<feature type="compositionally biased region" description="Polar residues" evidence="2">
    <location>
        <begin position="353"/>
        <end position="372"/>
    </location>
</feature>
<name>A0AAJ0I8X4_9PEZI</name>
<dbReference type="GeneID" id="87874542"/>
<protein>
    <submittedName>
        <fullName evidence="3">Uncharacterized protein</fullName>
    </submittedName>
</protein>
<feature type="compositionally biased region" description="Polar residues" evidence="2">
    <location>
        <begin position="1"/>
        <end position="34"/>
    </location>
</feature>
<evidence type="ECO:0000313" key="3">
    <source>
        <dbReference type="EMBL" id="KAK3494146.1"/>
    </source>
</evidence>
<proteinExistence type="predicted"/>
<keyword evidence="4" id="KW-1185">Reference proteome</keyword>
<dbReference type="AlphaFoldDB" id="A0AAJ0I8X4"/>
<feature type="region of interest" description="Disordered" evidence="2">
    <location>
        <begin position="353"/>
        <end position="401"/>
    </location>
</feature>
<dbReference type="EMBL" id="JAULSX010000003">
    <property type="protein sequence ID" value="KAK3494146.1"/>
    <property type="molecule type" value="Genomic_DNA"/>
</dbReference>
<gene>
    <name evidence="3" type="ORF">B0T23DRAFT_375969</name>
</gene>
<feature type="coiled-coil region" evidence="1">
    <location>
        <begin position="414"/>
        <end position="441"/>
    </location>
</feature>
<evidence type="ECO:0000313" key="4">
    <source>
        <dbReference type="Proteomes" id="UP001285908"/>
    </source>
</evidence>
<accession>A0AAJ0I8X4</accession>
<evidence type="ECO:0000256" key="2">
    <source>
        <dbReference type="SAM" id="MobiDB-lite"/>
    </source>
</evidence>
<evidence type="ECO:0000256" key="1">
    <source>
        <dbReference type="SAM" id="Coils"/>
    </source>
</evidence>
<feature type="region of interest" description="Disordered" evidence="2">
    <location>
        <begin position="1"/>
        <end position="80"/>
    </location>
</feature>
<dbReference type="Proteomes" id="UP001285908">
    <property type="component" value="Unassembled WGS sequence"/>
</dbReference>
<keyword evidence="1" id="KW-0175">Coiled coil</keyword>
<sequence length="614" mass="67985">MATSAPHTPQPSHQLGNDNNNSDTQVLPTQSLSPSACPRPPPQTGADDNNLDARVSPTQPVSFSRVDGYNGDDVSTASDTDDHLGSCQINLVSLAAQAVWADRGLDRHISNLKADLHFDTEKRTALITLRGQCLLKTVSSGTVPLYLFIYPESIQSVEFGYTPSPTAPTTEQGGAASGLKRFIRLRFILTQPPTLVAPKNQPLEPKGSSTILVDALHSLATVKDLSIYLDSSPLLTDVRRQLALLPSIFSHANISNRLTTHVKHTSLCKLYQGTGGQVINPRTTACEPALHEAQETQPASSTQAAFDVLQDPAQTSTQTRKRSASASGFLPPYLDRQDERVIAGPSNHQLFESAERNASQSQESTQFSPSSDRNGKRPRLATPSNLDLPSLPPTPTAADFLEASTDPSKFYTIRQQFLTRIAALERRNEQLFTRNVALEARVEHSSKLEDWFKLEVRERVGGEVTRQLDKLHQKTGRKWEEEIRQEVRDQITEDVKEELYEDATKQVLRRMATVLVEAVDGSGWLVPGSTACENLLSRSVVPGENALYAAVADVQKTHAEEMSEEEMARVMDYLEQNPLSAVKYNACGETMRKYFVGQWKADTRRRRSWGMARW</sequence>
<dbReference type="RefSeq" id="XP_062693575.1">
    <property type="nucleotide sequence ID" value="XM_062836920.1"/>
</dbReference>
<organism evidence="3 4">
    <name type="scientific">Neurospora hispaniola</name>
    <dbReference type="NCBI Taxonomy" id="588809"/>
    <lineage>
        <taxon>Eukaryota</taxon>
        <taxon>Fungi</taxon>
        <taxon>Dikarya</taxon>
        <taxon>Ascomycota</taxon>
        <taxon>Pezizomycotina</taxon>
        <taxon>Sordariomycetes</taxon>
        <taxon>Sordariomycetidae</taxon>
        <taxon>Sordariales</taxon>
        <taxon>Sordariaceae</taxon>
        <taxon>Neurospora</taxon>
    </lineage>
</organism>
<comment type="caution">
    <text evidence="3">The sequence shown here is derived from an EMBL/GenBank/DDBJ whole genome shotgun (WGS) entry which is preliminary data.</text>
</comment>